<protein>
    <submittedName>
        <fullName evidence="4">AAA ATPase</fullName>
    </submittedName>
</protein>
<geneLocation type="plasmid" evidence="4 5">
    <name>pRMAR01</name>
</geneLocation>
<dbReference type="OrthoDB" id="9803432at2"/>
<sequence length="678" mass="77077">MEELSNEQQRVLDHVLAWLERNDAPPIFILTGSAGTGKTLLIRHLVRALQDRRIHYALAAPTGRAARILSERTGDHARTLHSLIYIFDRYQLVEEADRQTDEPLSLQLHFALRSAEHDARLIIVDEASMVSDTAGEEELYRFGSGRLLNDLLTFARLIPKRDRPPTTRLLFVGDPAQLPPVGQSVSPALSAQYLRDTFGLSAETAHLRSVYRQRKGHPILETATALRNALEKGHYHTFRLPEQPPDLRPVGLEEAIETTATDFRRQNPSVLLCRTNALARKLNAAVRARLWGREGLPPQPGDLLLVNRNAPLHGLFNGDLVLVETVGPLEHRRVGRRGRPPVDLYFRDVELLYPHEKPRNRIRCKLLENLLESPDGQLSPDIIQALLIDFYRRHPSLKHGSSEFRLMLANDAYFNALHVRYGYAMTVHKAQGGEWKRATVVFNDWRHFRHAEFFRWAYTAITRAREELLTIGAPSFEALSDMRWQPAPSVPAPEQAAENATRFPLKALETYHQRLSEALTAAGIETTGVELLQYAVRYHLARADRTTRIQYYYRGDGQISRIVTLGGADDPELTQQAYALFERILSEPPADSGELPENPLLREFLERAHLRLEGSGIRIVHWKEMPYALRLYFSADGENVTIDFYYNRRGVWTHAQEVGRSSSGALFARIQSLLQADS</sequence>
<keyword evidence="5" id="KW-1185">Reference proteome</keyword>
<dbReference type="GO" id="GO:0005524">
    <property type="term" value="F:ATP binding"/>
    <property type="evidence" value="ECO:0007669"/>
    <property type="project" value="UniProtKB-KW"/>
</dbReference>
<proteinExistence type="predicted"/>
<dbReference type="CDD" id="cd18809">
    <property type="entry name" value="SF1_C_RecD"/>
    <property type="match status" value="1"/>
</dbReference>
<keyword evidence="1" id="KW-0547">Nucleotide-binding</keyword>
<dbReference type="HOGENOM" id="CLU_017039_1_0_10"/>
<dbReference type="PANTHER" id="PTHR43788">
    <property type="entry name" value="DNA2/NAM7 HELICASE FAMILY MEMBER"/>
    <property type="match status" value="1"/>
</dbReference>
<evidence type="ECO:0000313" key="4">
    <source>
        <dbReference type="EMBL" id="ACY49716.1"/>
    </source>
</evidence>
<keyword evidence="2" id="KW-0067">ATP-binding</keyword>
<dbReference type="SUPFAM" id="SSF52540">
    <property type="entry name" value="P-loop containing nucleoside triphosphate hydrolases"/>
    <property type="match status" value="2"/>
</dbReference>
<dbReference type="EMBL" id="CP001808">
    <property type="protein sequence ID" value="ACY49716.1"/>
    <property type="molecule type" value="Genomic_DNA"/>
</dbReference>
<name>D0MKQ2_RHOM4</name>
<evidence type="ECO:0000256" key="1">
    <source>
        <dbReference type="ARBA" id="ARBA00022741"/>
    </source>
</evidence>
<reference evidence="4 5" key="1">
    <citation type="journal article" date="2009" name="Stand. Genomic Sci.">
        <title>Complete genome sequence of Rhodothermus marinus type strain (R-10).</title>
        <authorList>
            <person name="Nolan M."/>
            <person name="Tindall B.J."/>
            <person name="Pomrenke H."/>
            <person name="Lapidus A."/>
            <person name="Copeland A."/>
            <person name="Glavina Del Rio T."/>
            <person name="Lucas S."/>
            <person name="Chen F."/>
            <person name="Tice H."/>
            <person name="Cheng J.F."/>
            <person name="Saunders E."/>
            <person name="Han C."/>
            <person name="Bruce D."/>
            <person name="Goodwin L."/>
            <person name="Chain P."/>
            <person name="Pitluck S."/>
            <person name="Ovchinikova G."/>
            <person name="Pati A."/>
            <person name="Ivanova N."/>
            <person name="Mavromatis K."/>
            <person name="Chen A."/>
            <person name="Palaniappan K."/>
            <person name="Land M."/>
            <person name="Hauser L."/>
            <person name="Chang Y.J."/>
            <person name="Jeffries C.D."/>
            <person name="Brettin T."/>
            <person name="Goker M."/>
            <person name="Bristow J."/>
            <person name="Eisen J.A."/>
            <person name="Markowitz V."/>
            <person name="Hugenholtz P."/>
            <person name="Kyrpides N.C."/>
            <person name="Klenk H.P."/>
            <person name="Detter J.C."/>
        </authorList>
    </citation>
    <scope>NUCLEOTIDE SEQUENCE [LARGE SCALE GENOMIC DNA]</scope>
    <source>
        <strain evidence="5">ATCC 43812 / DSM 4252 / R-10</strain>
        <plasmid evidence="4">pRMAR01</plasmid>
    </source>
</reference>
<dbReference type="InterPro" id="IPR027417">
    <property type="entry name" value="P-loop_NTPase"/>
</dbReference>
<dbReference type="PANTHER" id="PTHR43788:SF6">
    <property type="entry name" value="DNA HELICASE B"/>
    <property type="match status" value="1"/>
</dbReference>
<accession>D0MKQ2</accession>
<keyword evidence="4" id="KW-0614">Plasmid</keyword>
<dbReference type="eggNOG" id="COG0507">
    <property type="taxonomic scope" value="Bacteria"/>
</dbReference>
<dbReference type="InterPro" id="IPR054572">
    <property type="entry name" value="TBP-TOTE"/>
</dbReference>
<dbReference type="Pfam" id="PF13245">
    <property type="entry name" value="AAA_19"/>
    <property type="match status" value="1"/>
</dbReference>
<dbReference type="Pfam" id="PF22721">
    <property type="entry name" value="TBP-TOTE"/>
    <property type="match status" value="2"/>
</dbReference>
<dbReference type="InterPro" id="IPR027785">
    <property type="entry name" value="UvrD-like_helicase_C"/>
</dbReference>
<dbReference type="SMART" id="SM00382">
    <property type="entry name" value="AAA"/>
    <property type="match status" value="1"/>
</dbReference>
<dbReference type="AlphaFoldDB" id="D0MKQ2"/>
<dbReference type="InterPro" id="IPR003593">
    <property type="entry name" value="AAA+_ATPase"/>
</dbReference>
<dbReference type="InterPro" id="IPR050534">
    <property type="entry name" value="Coronavir_polyprotein_1ab"/>
</dbReference>
<gene>
    <name evidence="4" type="ordered locus">Rmar_2849</name>
</gene>
<dbReference type="Gene3D" id="3.40.50.300">
    <property type="entry name" value="P-loop containing nucleotide triphosphate hydrolases"/>
    <property type="match status" value="2"/>
</dbReference>
<dbReference type="KEGG" id="rmr:Rmar_2849"/>
<dbReference type="GO" id="GO:0003678">
    <property type="term" value="F:DNA helicase activity"/>
    <property type="evidence" value="ECO:0007669"/>
    <property type="project" value="UniProtKB-ARBA"/>
</dbReference>
<dbReference type="RefSeq" id="WP_012845326.1">
    <property type="nucleotide sequence ID" value="NC_013502.1"/>
</dbReference>
<feature type="domain" description="AAA+ ATPase" evidence="3">
    <location>
        <begin position="24"/>
        <end position="204"/>
    </location>
</feature>
<evidence type="ECO:0000256" key="2">
    <source>
        <dbReference type="ARBA" id="ARBA00022840"/>
    </source>
</evidence>
<organism evidence="4 5">
    <name type="scientific">Rhodothermus marinus (strain ATCC 43812 / DSM 4252 / R-10)</name>
    <name type="common">Rhodothermus obamensis</name>
    <dbReference type="NCBI Taxonomy" id="518766"/>
    <lineage>
        <taxon>Bacteria</taxon>
        <taxon>Pseudomonadati</taxon>
        <taxon>Rhodothermota</taxon>
        <taxon>Rhodothermia</taxon>
        <taxon>Rhodothermales</taxon>
        <taxon>Rhodothermaceae</taxon>
        <taxon>Rhodothermus</taxon>
    </lineage>
</organism>
<dbReference type="Pfam" id="PF13538">
    <property type="entry name" value="UvrD_C_2"/>
    <property type="match status" value="1"/>
</dbReference>
<dbReference type="Proteomes" id="UP000002221">
    <property type="component" value="Plasmid pRMAR01"/>
</dbReference>
<evidence type="ECO:0000259" key="3">
    <source>
        <dbReference type="SMART" id="SM00382"/>
    </source>
</evidence>
<dbReference type="CDD" id="cd17933">
    <property type="entry name" value="DEXSc_RecD-like"/>
    <property type="match status" value="1"/>
</dbReference>
<evidence type="ECO:0000313" key="5">
    <source>
        <dbReference type="Proteomes" id="UP000002221"/>
    </source>
</evidence>